<organism evidence="1 2">
    <name type="scientific">Pararge aegeria aegeria</name>
    <dbReference type="NCBI Taxonomy" id="348720"/>
    <lineage>
        <taxon>Eukaryota</taxon>
        <taxon>Metazoa</taxon>
        <taxon>Ecdysozoa</taxon>
        <taxon>Arthropoda</taxon>
        <taxon>Hexapoda</taxon>
        <taxon>Insecta</taxon>
        <taxon>Pterygota</taxon>
        <taxon>Neoptera</taxon>
        <taxon>Endopterygota</taxon>
        <taxon>Lepidoptera</taxon>
        <taxon>Glossata</taxon>
        <taxon>Ditrysia</taxon>
        <taxon>Papilionoidea</taxon>
        <taxon>Nymphalidae</taxon>
        <taxon>Satyrinae</taxon>
        <taxon>Satyrini</taxon>
        <taxon>Parargina</taxon>
        <taxon>Pararge</taxon>
    </lineage>
</organism>
<protein>
    <submittedName>
        <fullName evidence="1">Jg6215 protein</fullName>
    </submittedName>
</protein>
<evidence type="ECO:0000313" key="2">
    <source>
        <dbReference type="Proteomes" id="UP000838756"/>
    </source>
</evidence>
<dbReference type="Proteomes" id="UP000838756">
    <property type="component" value="Unassembled WGS sequence"/>
</dbReference>
<sequence>MQRRVVDVEIAIEQISCCSYTLLGDNVMMLSVNNLIGIFVQWKRPHILPDRSVSSAYDEMQTQTDIKRITQRSCPHGRSDPVAMLWGELQHN</sequence>
<dbReference type="EMBL" id="CAKXAJ010025358">
    <property type="protein sequence ID" value="CAH2238521.1"/>
    <property type="molecule type" value="Genomic_DNA"/>
</dbReference>
<gene>
    <name evidence="1" type="primary">jg6215</name>
    <name evidence="1" type="ORF">PAEG_LOCUS15607</name>
</gene>
<dbReference type="AlphaFoldDB" id="A0A8S4RNP6"/>
<evidence type="ECO:0000313" key="1">
    <source>
        <dbReference type="EMBL" id="CAH2238521.1"/>
    </source>
</evidence>
<keyword evidence="2" id="KW-1185">Reference proteome</keyword>
<name>A0A8S4RNP6_9NEOP</name>
<proteinExistence type="predicted"/>
<accession>A0A8S4RNP6</accession>
<comment type="caution">
    <text evidence="1">The sequence shown here is derived from an EMBL/GenBank/DDBJ whole genome shotgun (WGS) entry which is preliminary data.</text>
</comment>
<reference evidence="1" key="1">
    <citation type="submission" date="2022-03" db="EMBL/GenBank/DDBJ databases">
        <authorList>
            <person name="Lindestad O."/>
        </authorList>
    </citation>
    <scope>NUCLEOTIDE SEQUENCE</scope>
</reference>